<feature type="transmembrane region" description="Helical" evidence="5">
    <location>
        <begin position="141"/>
        <end position="159"/>
    </location>
</feature>
<dbReference type="InterPro" id="IPR035952">
    <property type="entry name" value="Rhomboid-like_sf"/>
</dbReference>
<evidence type="ECO:0000256" key="5">
    <source>
        <dbReference type="SAM" id="Phobius"/>
    </source>
</evidence>
<dbReference type="NCBIfam" id="TIGR03902">
    <property type="entry name" value="rhom_GG_sort"/>
    <property type="match status" value="1"/>
</dbReference>
<dbReference type="InterPro" id="IPR023826">
    <property type="entry name" value="Rhom-like_SP_proteobac"/>
</dbReference>
<dbReference type="SUPFAM" id="SSF144091">
    <property type="entry name" value="Rhomboid-like"/>
    <property type="match status" value="1"/>
</dbReference>
<proteinExistence type="predicted"/>
<dbReference type="PANTHER" id="PTHR43731:SF16">
    <property type="entry name" value="RHOMBOSORTASE"/>
    <property type="match status" value="1"/>
</dbReference>
<dbReference type="GO" id="GO:0016787">
    <property type="term" value="F:hydrolase activity"/>
    <property type="evidence" value="ECO:0007669"/>
    <property type="project" value="UniProtKB-KW"/>
</dbReference>
<feature type="transmembrane region" description="Helical" evidence="5">
    <location>
        <begin position="89"/>
        <end position="111"/>
    </location>
</feature>
<dbReference type="Proteomes" id="UP001231616">
    <property type="component" value="Unassembled WGS sequence"/>
</dbReference>
<dbReference type="RefSeq" id="WP_305894606.1">
    <property type="nucleotide sequence ID" value="NZ_JAUZVZ010000023.1"/>
</dbReference>
<keyword evidence="3 5" id="KW-1133">Transmembrane helix</keyword>
<feature type="transmembrane region" description="Helical" evidence="5">
    <location>
        <begin position="179"/>
        <end position="198"/>
    </location>
</feature>
<evidence type="ECO:0000256" key="2">
    <source>
        <dbReference type="ARBA" id="ARBA00022692"/>
    </source>
</evidence>
<evidence type="ECO:0000313" key="7">
    <source>
        <dbReference type="EMBL" id="MDP4537342.1"/>
    </source>
</evidence>
<feature type="transmembrane region" description="Helical" evidence="5">
    <location>
        <begin position="61"/>
        <end position="82"/>
    </location>
</feature>
<dbReference type="EC" id="3.4.21.-" evidence="7"/>
<keyword evidence="8" id="KW-1185">Reference proteome</keyword>
<comment type="subcellular location">
    <subcellularLocation>
        <location evidence="1">Membrane</location>
        <topology evidence="1">Multi-pass membrane protein</topology>
    </subcellularLocation>
</comment>
<organism evidence="7 8">
    <name type="scientific">Alkalimonas collagenimarina</name>
    <dbReference type="NCBI Taxonomy" id="400390"/>
    <lineage>
        <taxon>Bacteria</taxon>
        <taxon>Pseudomonadati</taxon>
        <taxon>Pseudomonadota</taxon>
        <taxon>Gammaproteobacteria</taxon>
        <taxon>Alkalimonas</taxon>
    </lineage>
</organism>
<evidence type="ECO:0000256" key="1">
    <source>
        <dbReference type="ARBA" id="ARBA00004141"/>
    </source>
</evidence>
<keyword evidence="2 5" id="KW-0812">Transmembrane</keyword>
<dbReference type="InterPro" id="IPR050925">
    <property type="entry name" value="Rhomboid_protease_S54"/>
</dbReference>
<dbReference type="Pfam" id="PF01694">
    <property type="entry name" value="Rhomboid"/>
    <property type="match status" value="1"/>
</dbReference>
<reference evidence="7 8" key="1">
    <citation type="submission" date="2023-08" db="EMBL/GenBank/DDBJ databases">
        <authorList>
            <person name="Joshi A."/>
            <person name="Thite S."/>
        </authorList>
    </citation>
    <scope>NUCLEOTIDE SEQUENCE [LARGE SCALE GENOMIC DNA]</scope>
    <source>
        <strain evidence="7 8">AC40</strain>
    </source>
</reference>
<keyword evidence="7" id="KW-0378">Hydrolase</keyword>
<dbReference type="InterPro" id="IPR022764">
    <property type="entry name" value="Peptidase_S54_rhomboid_dom"/>
</dbReference>
<dbReference type="PANTHER" id="PTHR43731">
    <property type="entry name" value="RHOMBOID PROTEASE"/>
    <property type="match status" value="1"/>
</dbReference>
<evidence type="ECO:0000256" key="4">
    <source>
        <dbReference type="ARBA" id="ARBA00023136"/>
    </source>
</evidence>
<evidence type="ECO:0000256" key="3">
    <source>
        <dbReference type="ARBA" id="ARBA00022989"/>
    </source>
</evidence>
<name>A0ABT9H200_9GAMM</name>
<gene>
    <name evidence="7" type="primary">rrtA</name>
    <name evidence="7" type="ORF">Q3O60_14205</name>
</gene>
<evidence type="ECO:0000259" key="6">
    <source>
        <dbReference type="Pfam" id="PF01694"/>
    </source>
</evidence>
<feature type="transmembrane region" description="Helical" evidence="5">
    <location>
        <begin position="117"/>
        <end position="134"/>
    </location>
</feature>
<feature type="domain" description="Peptidase S54 rhomboid" evidence="6">
    <location>
        <begin position="51"/>
        <end position="193"/>
    </location>
</feature>
<dbReference type="Gene3D" id="1.20.1540.10">
    <property type="entry name" value="Rhomboid-like"/>
    <property type="match status" value="1"/>
</dbReference>
<evidence type="ECO:0000313" key="8">
    <source>
        <dbReference type="Proteomes" id="UP001231616"/>
    </source>
</evidence>
<comment type="caution">
    <text evidence="7">The sequence shown here is derived from an EMBL/GenBank/DDBJ whole genome shotgun (WGS) entry which is preliminary data.</text>
</comment>
<dbReference type="EMBL" id="JAUZVZ010000023">
    <property type="protein sequence ID" value="MDP4537342.1"/>
    <property type="molecule type" value="Genomic_DNA"/>
</dbReference>
<accession>A0ABT9H200</accession>
<keyword evidence="4 5" id="KW-0472">Membrane</keyword>
<sequence>MNKPTHSQRKLSLLQLTLLPSLVAVLVLALHSLPESAWIRLNFQRDFIYAGELWRLVTANFIHSNIWHLWLNLAGFGVLWLLHHIHFTAWRYTSLLLAASLLSSIMILFLAPELNHYVGLSGSLHAMVILGALYDIRAKMLTGWLLLLLTVAKVGYEQWQGPDPELAQLIEANVAIDAHLYGAISGLLIFVVLQLWYFTQQKRQV</sequence>
<protein>
    <submittedName>
        <fullName evidence="7">Rhombosortase</fullName>
        <ecNumber evidence="7">3.4.21.-</ecNumber>
    </submittedName>
</protein>